<dbReference type="PANTHER" id="PTHR12993:SF28">
    <property type="entry name" value="LMBE FAMILY PROTEIN"/>
    <property type="match status" value="1"/>
</dbReference>
<evidence type="ECO:0000256" key="1">
    <source>
        <dbReference type="ARBA" id="ARBA00022833"/>
    </source>
</evidence>
<keyword evidence="1" id="KW-0862">Zinc</keyword>
<dbReference type="Gene3D" id="3.40.50.10320">
    <property type="entry name" value="LmbE-like"/>
    <property type="match status" value="1"/>
</dbReference>
<organism evidence="2 3">
    <name type="scientific">Phytohabitans aurantiacus</name>
    <dbReference type="NCBI Taxonomy" id="3016789"/>
    <lineage>
        <taxon>Bacteria</taxon>
        <taxon>Bacillati</taxon>
        <taxon>Actinomycetota</taxon>
        <taxon>Actinomycetes</taxon>
        <taxon>Micromonosporales</taxon>
        <taxon>Micromonosporaceae</taxon>
    </lineage>
</organism>
<dbReference type="SUPFAM" id="SSF102588">
    <property type="entry name" value="LmbE-like"/>
    <property type="match status" value="1"/>
</dbReference>
<protein>
    <submittedName>
        <fullName evidence="2">GlcNAc-PI de-N-acetylase</fullName>
    </submittedName>
</protein>
<keyword evidence="3" id="KW-1185">Reference proteome</keyword>
<evidence type="ECO:0000313" key="2">
    <source>
        <dbReference type="EMBL" id="GLH99223.1"/>
    </source>
</evidence>
<dbReference type="Proteomes" id="UP001144280">
    <property type="component" value="Unassembled WGS sequence"/>
</dbReference>
<evidence type="ECO:0000313" key="3">
    <source>
        <dbReference type="Proteomes" id="UP001144280"/>
    </source>
</evidence>
<dbReference type="InterPro" id="IPR024078">
    <property type="entry name" value="LmbE-like_dom_sf"/>
</dbReference>
<dbReference type="InterPro" id="IPR003737">
    <property type="entry name" value="GlcNAc_PI_deacetylase-related"/>
</dbReference>
<accession>A0ABQ5QXF0</accession>
<sequence length="245" mass="26859">MTNPLEPLTEGWERALAIVAHPDDLEFGAAAAIARWTDQGKRITYCLVTSGEAGIDSMPPEQTRGVREEEQRASAAVVGVHDVEFLGFPDGIIEYGVPLRRALTMVIRQHRPEIVITNNFRDTWDGAVMLNQSDHIATGRATLDAVRDAGNRWVFTDQLSDGLEPWGGVQQVWCSGSPDAKHAVDVTDTFARGVESLRAHDAYIRGLGDGAFDPEEFLDGMGRATGTRLGTRHAAQFEVFPLTLF</sequence>
<gene>
    <name evidence="2" type="ORF">Pa4123_44980</name>
</gene>
<name>A0ABQ5QXF0_9ACTN</name>
<dbReference type="PANTHER" id="PTHR12993">
    <property type="entry name" value="N-ACETYLGLUCOSAMINYL-PHOSPHATIDYLINOSITOL DE-N-ACETYLASE-RELATED"/>
    <property type="match status" value="1"/>
</dbReference>
<dbReference type="Pfam" id="PF02585">
    <property type="entry name" value="PIG-L"/>
    <property type="match status" value="1"/>
</dbReference>
<dbReference type="RefSeq" id="WP_281898734.1">
    <property type="nucleotide sequence ID" value="NZ_BSDI01000021.1"/>
</dbReference>
<comment type="caution">
    <text evidence="2">The sequence shown here is derived from an EMBL/GenBank/DDBJ whole genome shotgun (WGS) entry which is preliminary data.</text>
</comment>
<reference evidence="2" key="1">
    <citation type="submission" date="2022-12" db="EMBL/GenBank/DDBJ databases">
        <title>New Phytohabitans aurantiacus sp. RD004123 nov., an actinomycete isolated from soil.</title>
        <authorList>
            <person name="Triningsih D.W."/>
            <person name="Harunari E."/>
            <person name="Igarashi Y."/>
        </authorList>
    </citation>
    <scope>NUCLEOTIDE SEQUENCE</scope>
    <source>
        <strain evidence="2">RD004123</strain>
    </source>
</reference>
<proteinExistence type="predicted"/>
<dbReference type="EMBL" id="BSDI01000021">
    <property type="protein sequence ID" value="GLH99223.1"/>
    <property type="molecule type" value="Genomic_DNA"/>
</dbReference>